<dbReference type="GO" id="GO:0005975">
    <property type="term" value="P:carbohydrate metabolic process"/>
    <property type="evidence" value="ECO:0007669"/>
    <property type="project" value="InterPro"/>
</dbReference>
<dbReference type="PANTHER" id="PTHR31151:SF0">
    <property type="entry name" value="PROLINE-TRNA LIGASE (DUF1680)"/>
    <property type="match status" value="1"/>
</dbReference>
<evidence type="ECO:0000256" key="1">
    <source>
        <dbReference type="SAM" id="SignalP"/>
    </source>
</evidence>
<accession>A0A4Q1SE50</accession>
<dbReference type="EMBL" id="SDMK01000002">
    <property type="protein sequence ID" value="RXS95539.1"/>
    <property type="molecule type" value="Genomic_DNA"/>
</dbReference>
<proteinExistence type="predicted"/>
<dbReference type="Proteomes" id="UP000290253">
    <property type="component" value="Unassembled WGS sequence"/>
</dbReference>
<dbReference type="InterPro" id="IPR008928">
    <property type="entry name" value="6-hairpin_glycosidase_sf"/>
</dbReference>
<keyword evidence="5" id="KW-1185">Reference proteome</keyword>
<dbReference type="AlphaFoldDB" id="A0A4Q1SE50"/>
<gene>
    <name evidence="4" type="ORF">ESZ00_13290</name>
</gene>
<name>A0A4Q1SE50_9BACT</name>
<dbReference type="InterPro" id="IPR006311">
    <property type="entry name" value="TAT_signal"/>
</dbReference>
<organism evidence="4 5">
    <name type="scientific">Silvibacterium dinghuense</name>
    <dbReference type="NCBI Taxonomy" id="1560006"/>
    <lineage>
        <taxon>Bacteria</taxon>
        <taxon>Pseudomonadati</taxon>
        <taxon>Acidobacteriota</taxon>
        <taxon>Terriglobia</taxon>
        <taxon>Terriglobales</taxon>
        <taxon>Acidobacteriaceae</taxon>
        <taxon>Silvibacterium</taxon>
    </lineage>
</organism>
<dbReference type="SUPFAM" id="SSF48208">
    <property type="entry name" value="Six-hairpin glycosidases"/>
    <property type="match status" value="1"/>
</dbReference>
<dbReference type="Pfam" id="PF07944">
    <property type="entry name" value="Beta-AFase-like_GH127_cat"/>
    <property type="match status" value="1"/>
</dbReference>
<feature type="signal peptide" evidence="1">
    <location>
        <begin position="1"/>
        <end position="19"/>
    </location>
</feature>
<dbReference type="InterPro" id="IPR019546">
    <property type="entry name" value="TAT_signal_bac_arc"/>
</dbReference>
<feature type="chain" id="PRO_5020395804" evidence="1">
    <location>
        <begin position="20"/>
        <end position="613"/>
    </location>
</feature>
<dbReference type="NCBIfam" id="TIGR01409">
    <property type="entry name" value="TAT_signal_seq"/>
    <property type="match status" value="1"/>
</dbReference>
<dbReference type="RefSeq" id="WP_129208736.1">
    <property type="nucleotide sequence ID" value="NZ_BMGU01000004.1"/>
</dbReference>
<feature type="domain" description="Non-reducing end beta-L-arabinofuranosidase-like GH127 catalytic" evidence="2">
    <location>
        <begin position="50"/>
        <end position="426"/>
    </location>
</feature>
<dbReference type="OrthoDB" id="9757939at2"/>
<comment type="caution">
    <text evidence="4">The sequence shown here is derived from an EMBL/GenBank/DDBJ whole genome shotgun (WGS) entry which is preliminary data.</text>
</comment>
<keyword evidence="1" id="KW-0732">Signal</keyword>
<dbReference type="InterPro" id="IPR012878">
    <property type="entry name" value="Beta-AFase-like_GH127_cat"/>
</dbReference>
<evidence type="ECO:0000259" key="2">
    <source>
        <dbReference type="Pfam" id="PF07944"/>
    </source>
</evidence>
<evidence type="ECO:0000259" key="3">
    <source>
        <dbReference type="Pfam" id="PF20736"/>
    </source>
</evidence>
<sequence length="613" mass="68219">MNRLSRRTFLKHSSLAAGAALTIPRSSSLRAATTAPAAIRPKLAQFEYAQVRLLDGPMLEQFDRNHRFFLGLDEDGLLKPFRERAGQPAPGPVMGGWYNDNPAYDPPKNMTGYIPGHSFGQYLSGLARAYAITGNKPTQEKVQRLVKGFAPTVTEKFYVDYPLPAYTFDKTNIGLLDAHQFAGDSHALPVLSRAVDAVLPHLPAGPQTREEACAVPHKNISYCWDETYTLPENFYLAYLRSGDARYRQLAARFLQDKDYFTPLSQDENVLPGLHAYSHLNALASAVQSYLVDGSQMHLRAARNGFRMIQQTQSFATGGWGPDETFRKPGSGDMGASLTKTHASFETPCGAYGHFKVTRYLMRITGDSAYGDSMESMLYNTILGAKPILEDGTSFYYADYNNVASKFYHQDKWPCCSGTFPQVTADYGISSYFQSPEGVHVNLYVPSQLTWTQNGSRCVLTQRTEYPYHPEVTLEVRTERPESFAIALRIPAWAGPGTHVAINGKAIAEEVRPGIFLSLHRTWKDGDRIELTLDRTYRLIQVDPEHPNLVALLHGPLSLFAVGETPATLSRRELLAAQERSGSWSVSSGSDAVTLLSYPQIKDEKYRLYLPVSV</sequence>
<feature type="domain" description="Non-reducing end beta-L-arabinofuranosidase-like GH127 middle" evidence="3">
    <location>
        <begin position="438"/>
        <end position="533"/>
    </location>
</feature>
<evidence type="ECO:0000313" key="5">
    <source>
        <dbReference type="Proteomes" id="UP000290253"/>
    </source>
</evidence>
<protein>
    <submittedName>
        <fullName evidence="4">Twin-arginine translocation signal domain-containing protein</fullName>
    </submittedName>
</protein>
<dbReference type="PANTHER" id="PTHR31151">
    <property type="entry name" value="PROLINE-TRNA LIGASE (DUF1680)"/>
    <property type="match status" value="1"/>
</dbReference>
<evidence type="ECO:0000313" key="4">
    <source>
        <dbReference type="EMBL" id="RXS95539.1"/>
    </source>
</evidence>
<dbReference type="Pfam" id="PF20736">
    <property type="entry name" value="Glyco_hydro127M"/>
    <property type="match status" value="1"/>
</dbReference>
<dbReference type="PROSITE" id="PS51318">
    <property type="entry name" value="TAT"/>
    <property type="match status" value="1"/>
</dbReference>
<reference evidence="4 5" key="1">
    <citation type="journal article" date="2016" name="Int. J. Syst. Evol. Microbiol.">
        <title>Acidipila dinghuensis sp. nov., an acidobacterium isolated from forest soil.</title>
        <authorList>
            <person name="Jiang Y.W."/>
            <person name="Wang J."/>
            <person name="Chen M.H."/>
            <person name="Lv Y.Y."/>
            <person name="Qiu L.H."/>
        </authorList>
    </citation>
    <scope>NUCLEOTIDE SEQUENCE [LARGE SCALE GENOMIC DNA]</scope>
    <source>
        <strain evidence="4 5">DHOF10</strain>
    </source>
</reference>
<dbReference type="InterPro" id="IPR049046">
    <property type="entry name" value="Beta-AFase-like_GH127_middle"/>
</dbReference>